<keyword evidence="3" id="KW-1185">Reference proteome</keyword>
<dbReference type="EMBL" id="JADWDJ010000017">
    <property type="protein sequence ID" value="KAG5267924.1"/>
    <property type="molecule type" value="Genomic_DNA"/>
</dbReference>
<evidence type="ECO:0000313" key="2">
    <source>
        <dbReference type="EMBL" id="KAG5267924.1"/>
    </source>
</evidence>
<dbReference type="AlphaFoldDB" id="A0AAV6FZR9"/>
<feature type="region of interest" description="Disordered" evidence="1">
    <location>
        <begin position="26"/>
        <end position="47"/>
    </location>
</feature>
<accession>A0AAV6FZR9</accession>
<reference evidence="2 3" key="1">
    <citation type="submission" date="2020-10" db="EMBL/GenBank/DDBJ databases">
        <title>Chromosome-scale genome assembly of the Allis shad, Alosa alosa.</title>
        <authorList>
            <person name="Margot Z."/>
            <person name="Christophe K."/>
            <person name="Cabau C."/>
            <person name="Louis A."/>
            <person name="Berthelot C."/>
            <person name="Parey E."/>
            <person name="Roest Crollius H."/>
            <person name="Montfort J."/>
            <person name="Robinson-Rechavi M."/>
            <person name="Bucao C."/>
            <person name="Bouchez O."/>
            <person name="Gislard M."/>
            <person name="Lluch J."/>
            <person name="Milhes M."/>
            <person name="Lampietro C."/>
            <person name="Lopez Roques C."/>
            <person name="Donnadieu C."/>
            <person name="Braasch I."/>
            <person name="Desvignes T."/>
            <person name="Postlethwait J."/>
            <person name="Bobe J."/>
            <person name="Guiguen Y."/>
        </authorList>
    </citation>
    <scope>NUCLEOTIDE SEQUENCE [LARGE SCALE GENOMIC DNA]</scope>
    <source>
        <strain evidence="2">M-15738</strain>
        <tissue evidence="2">Blood</tissue>
    </source>
</reference>
<gene>
    <name evidence="2" type="ORF">AALO_G00227480</name>
</gene>
<dbReference type="Proteomes" id="UP000823561">
    <property type="component" value="Chromosome 17"/>
</dbReference>
<organism evidence="2 3">
    <name type="scientific">Alosa alosa</name>
    <name type="common">allis shad</name>
    <dbReference type="NCBI Taxonomy" id="278164"/>
    <lineage>
        <taxon>Eukaryota</taxon>
        <taxon>Metazoa</taxon>
        <taxon>Chordata</taxon>
        <taxon>Craniata</taxon>
        <taxon>Vertebrata</taxon>
        <taxon>Euteleostomi</taxon>
        <taxon>Actinopterygii</taxon>
        <taxon>Neopterygii</taxon>
        <taxon>Teleostei</taxon>
        <taxon>Clupei</taxon>
        <taxon>Clupeiformes</taxon>
        <taxon>Clupeoidei</taxon>
        <taxon>Clupeidae</taxon>
        <taxon>Alosa</taxon>
    </lineage>
</organism>
<evidence type="ECO:0000313" key="3">
    <source>
        <dbReference type="Proteomes" id="UP000823561"/>
    </source>
</evidence>
<sequence length="138" mass="15523">MYIFRGGPYVRWVVWVGQRKSKAVARKPSRRETVPNKGGSTSLHPSDRYTPLLGHPGFIAYSESCTAGVDISPHEQGCSVDQHHHHQHQWAWSKGATLCLLRLTAKATASAPPRQREAGKETTWLRPTIAKVPRWEEC</sequence>
<protein>
    <submittedName>
        <fullName evidence="2">Uncharacterized protein</fullName>
    </submittedName>
</protein>
<proteinExistence type="predicted"/>
<evidence type="ECO:0000256" key="1">
    <source>
        <dbReference type="SAM" id="MobiDB-lite"/>
    </source>
</evidence>
<name>A0AAV6FZR9_9TELE</name>
<comment type="caution">
    <text evidence="2">The sequence shown here is derived from an EMBL/GenBank/DDBJ whole genome shotgun (WGS) entry which is preliminary data.</text>
</comment>